<gene>
    <name evidence="2" type="ORF">GCM10022231_31580</name>
</gene>
<feature type="transmembrane region" description="Helical" evidence="1">
    <location>
        <begin position="100"/>
        <end position="121"/>
    </location>
</feature>
<dbReference type="RefSeq" id="WP_344785467.1">
    <property type="nucleotide sequence ID" value="NZ_BAAAZW010000010.1"/>
</dbReference>
<keyword evidence="3" id="KW-1185">Reference proteome</keyword>
<comment type="caution">
    <text evidence="2">The sequence shown here is derived from an EMBL/GenBank/DDBJ whole genome shotgun (WGS) entry which is preliminary data.</text>
</comment>
<protein>
    <recommendedName>
        <fullName evidence="4">DUF805 domain-containing protein</fullName>
    </recommendedName>
</protein>
<evidence type="ECO:0000256" key="1">
    <source>
        <dbReference type="SAM" id="Phobius"/>
    </source>
</evidence>
<evidence type="ECO:0008006" key="4">
    <source>
        <dbReference type="Google" id="ProtNLM"/>
    </source>
</evidence>
<feature type="transmembrane region" description="Helical" evidence="1">
    <location>
        <begin position="67"/>
        <end position="88"/>
    </location>
</feature>
<dbReference type="EMBL" id="BAAAZW010000010">
    <property type="protein sequence ID" value="GAA3968260.1"/>
    <property type="molecule type" value="Genomic_DNA"/>
</dbReference>
<organism evidence="2 3">
    <name type="scientific">Gordonia caeni</name>
    <dbReference type="NCBI Taxonomy" id="1007097"/>
    <lineage>
        <taxon>Bacteria</taxon>
        <taxon>Bacillati</taxon>
        <taxon>Actinomycetota</taxon>
        <taxon>Actinomycetes</taxon>
        <taxon>Mycobacteriales</taxon>
        <taxon>Gordoniaceae</taxon>
        <taxon>Gordonia</taxon>
    </lineage>
</organism>
<keyword evidence="1" id="KW-1133">Transmembrane helix</keyword>
<keyword evidence="1" id="KW-0472">Membrane</keyword>
<reference evidence="3" key="1">
    <citation type="journal article" date="2019" name="Int. J. Syst. Evol. Microbiol.">
        <title>The Global Catalogue of Microorganisms (GCM) 10K type strain sequencing project: providing services to taxonomists for standard genome sequencing and annotation.</title>
        <authorList>
            <consortium name="The Broad Institute Genomics Platform"/>
            <consortium name="The Broad Institute Genome Sequencing Center for Infectious Disease"/>
            <person name="Wu L."/>
            <person name="Ma J."/>
        </authorList>
    </citation>
    <scope>NUCLEOTIDE SEQUENCE [LARGE SCALE GENOMIC DNA]</scope>
    <source>
        <strain evidence="3">JCM 16923</strain>
    </source>
</reference>
<evidence type="ECO:0000313" key="2">
    <source>
        <dbReference type="EMBL" id="GAA3968260.1"/>
    </source>
</evidence>
<feature type="transmembrane region" description="Helical" evidence="1">
    <location>
        <begin position="24"/>
        <end position="47"/>
    </location>
</feature>
<evidence type="ECO:0000313" key="3">
    <source>
        <dbReference type="Proteomes" id="UP001418444"/>
    </source>
</evidence>
<keyword evidence="1" id="KW-0812">Transmembrane</keyword>
<accession>A0ABP7PMP0</accession>
<sequence>MSAAPLPAPSSFIPDDRSPRPRGLLYAAWAVNVAALLAEIATVVAFLTVLSVQLELSEGSESVAPTLIAAALSVILVITGITLTCLVVKSQAGSRPWATGALILFTIVPALPMLLIGFHIASNAIPR</sequence>
<name>A0ABP7PMP0_9ACTN</name>
<proteinExistence type="predicted"/>
<dbReference type="Proteomes" id="UP001418444">
    <property type="component" value="Unassembled WGS sequence"/>
</dbReference>